<accession>A0ACC5R6A8</accession>
<organism evidence="1 2">
    <name type="scientific">Taklimakanibacter albus</name>
    <dbReference type="NCBI Taxonomy" id="2800327"/>
    <lineage>
        <taxon>Bacteria</taxon>
        <taxon>Pseudomonadati</taxon>
        <taxon>Pseudomonadota</taxon>
        <taxon>Alphaproteobacteria</taxon>
        <taxon>Hyphomicrobiales</taxon>
        <taxon>Aestuariivirgaceae</taxon>
        <taxon>Taklimakanibacter</taxon>
    </lineage>
</organism>
<dbReference type="EMBL" id="JAENHL010000007">
    <property type="protein sequence ID" value="MBK1868201.1"/>
    <property type="molecule type" value="Genomic_DNA"/>
</dbReference>
<evidence type="ECO:0000313" key="2">
    <source>
        <dbReference type="Proteomes" id="UP000616151"/>
    </source>
</evidence>
<gene>
    <name evidence="1" type="ORF">JHL16_17750</name>
</gene>
<comment type="caution">
    <text evidence="1">The sequence shown here is derived from an EMBL/GenBank/DDBJ whole genome shotgun (WGS) entry which is preliminary data.</text>
</comment>
<keyword evidence="2" id="KW-1185">Reference proteome</keyword>
<evidence type="ECO:0000313" key="1">
    <source>
        <dbReference type="EMBL" id="MBK1868201.1"/>
    </source>
</evidence>
<name>A0ACC5R6A8_9HYPH</name>
<protein>
    <submittedName>
        <fullName evidence="1">Uncharacterized protein</fullName>
    </submittedName>
</protein>
<dbReference type="Proteomes" id="UP000616151">
    <property type="component" value="Unassembled WGS sequence"/>
</dbReference>
<proteinExistence type="predicted"/>
<sequence length="412" mass="43619">MTNLGKHVLLGGVALAAMAMGAAADDLSNLKSELALLQARVSDLETQPQAVSAPGYSLLSIRDGQGHSESLVPRRAADRVRADQGFTLSVLPAADAAPAAEVSVSGEIRAALYYTDWEDGDNLDVTTRGRIVVTGKTDTAVGEVGGYLRLQASGGGNLTDYAEDVGINYAYGWWKFAPNWEFMAGNNDSTSALQVGWDWNGASGPTSSFGMSNPYSEQMRLTYSDGTVSAAISLEDPDDITDAEGETIDKSDMPSLQAYLMYTNKPFTGQIVGYYQSDDHGADDWAFGGGATLDIAEGILITAGAVLGEGTSSFYNNLSPLTADEDFWAGSIGLLAQLTEQTRLELGAGIEDYDIAGQALGLGGGLYWDPVSQLTLGAGAAYVDYKDAVTEDHVIGNDDSLEIFFATWLRFP</sequence>
<reference evidence="1" key="1">
    <citation type="submission" date="2021-01" db="EMBL/GenBank/DDBJ databases">
        <authorList>
            <person name="Sun Q."/>
        </authorList>
    </citation>
    <scope>NUCLEOTIDE SEQUENCE</scope>
    <source>
        <strain evidence="1">YIM B02566</strain>
    </source>
</reference>